<gene>
    <name evidence="1" type="ORF">NMH_1013</name>
</gene>
<name>E6MWH3_NEIMH</name>
<protein>
    <submittedName>
        <fullName evidence="1">Uncharacterized protein</fullName>
    </submittedName>
</protein>
<dbReference type="EMBL" id="AEQZ01000016">
    <property type="protein sequence ID" value="EFV64167.1"/>
    <property type="molecule type" value="Genomic_DNA"/>
</dbReference>
<dbReference type="PATRIC" id="fig|909420.4.peg.1027"/>
<organism evidence="1 2">
    <name type="scientific">Neisseria meningitidis serogroup B / serotype 15 (strain H44/76)</name>
    <dbReference type="NCBI Taxonomy" id="909420"/>
    <lineage>
        <taxon>Bacteria</taxon>
        <taxon>Pseudomonadati</taxon>
        <taxon>Pseudomonadota</taxon>
        <taxon>Betaproteobacteria</taxon>
        <taxon>Neisseriales</taxon>
        <taxon>Neisseriaceae</taxon>
        <taxon>Neisseria</taxon>
    </lineage>
</organism>
<sequence length="47" mass="5513">MTGFWVVVIYRKNKKPMPSFPSRRESGYLKLQKFIRSNNNLSIVIPA</sequence>
<reference evidence="1 2" key="1">
    <citation type="journal article" date="2011" name="J. Bacteriol.">
        <title>Genome sequence of Neisseria meningitidis serogroup B strain H44/76.</title>
        <authorList>
            <person name="Piet J.R."/>
            <person name="Huis In 't Veld R.A."/>
            <person name="van Schaik B.D."/>
            <person name="van Kampen A.H."/>
            <person name="Baas F."/>
            <person name="van de Beek D."/>
            <person name="Pannekoek Y."/>
            <person name="van der Ende A."/>
        </authorList>
    </citation>
    <scope>NUCLEOTIDE SEQUENCE [LARGE SCALE GENOMIC DNA]</scope>
    <source>
        <strain evidence="1 2">H44/76</strain>
    </source>
</reference>
<dbReference type="Proteomes" id="UP000032707">
    <property type="component" value="Unassembled WGS sequence"/>
</dbReference>
<accession>E6MWH3</accession>
<proteinExistence type="predicted"/>
<dbReference type="AlphaFoldDB" id="E6MWH3"/>
<comment type="caution">
    <text evidence="1">The sequence shown here is derived from an EMBL/GenBank/DDBJ whole genome shotgun (WGS) entry which is preliminary data.</text>
</comment>
<evidence type="ECO:0000313" key="2">
    <source>
        <dbReference type="Proteomes" id="UP000032707"/>
    </source>
</evidence>
<evidence type="ECO:0000313" key="1">
    <source>
        <dbReference type="EMBL" id="EFV64167.1"/>
    </source>
</evidence>